<proteinExistence type="predicted"/>
<evidence type="ECO:0000313" key="3">
    <source>
        <dbReference type="Proteomes" id="UP000037510"/>
    </source>
</evidence>
<accession>A0A0L7LNY1</accession>
<keyword evidence="3" id="KW-1185">Reference proteome</keyword>
<organism evidence="2 3">
    <name type="scientific">Operophtera brumata</name>
    <name type="common">Winter moth</name>
    <name type="synonym">Phalaena brumata</name>
    <dbReference type="NCBI Taxonomy" id="104452"/>
    <lineage>
        <taxon>Eukaryota</taxon>
        <taxon>Metazoa</taxon>
        <taxon>Ecdysozoa</taxon>
        <taxon>Arthropoda</taxon>
        <taxon>Hexapoda</taxon>
        <taxon>Insecta</taxon>
        <taxon>Pterygota</taxon>
        <taxon>Neoptera</taxon>
        <taxon>Endopterygota</taxon>
        <taxon>Lepidoptera</taxon>
        <taxon>Glossata</taxon>
        <taxon>Ditrysia</taxon>
        <taxon>Geometroidea</taxon>
        <taxon>Geometridae</taxon>
        <taxon>Larentiinae</taxon>
        <taxon>Operophtera</taxon>
    </lineage>
</organism>
<gene>
    <name evidence="2" type="ORF">OBRU01_04580</name>
</gene>
<evidence type="ECO:0000256" key="1">
    <source>
        <dbReference type="SAM" id="SignalP"/>
    </source>
</evidence>
<protein>
    <submittedName>
        <fullName evidence="2">Uncharacterized protein</fullName>
    </submittedName>
</protein>
<feature type="signal peptide" evidence="1">
    <location>
        <begin position="1"/>
        <end position="22"/>
    </location>
</feature>
<dbReference type="AlphaFoldDB" id="A0A0L7LNY1"/>
<dbReference type="Proteomes" id="UP000037510">
    <property type="component" value="Unassembled WGS sequence"/>
</dbReference>
<name>A0A0L7LNY1_OPEBR</name>
<comment type="caution">
    <text evidence="2">The sequence shown here is derived from an EMBL/GenBank/DDBJ whole genome shotgun (WGS) entry which is preliminary data.</text>
</comment>
<reference evidence="2 3" key="1">
    <citation type="journal article" date="2015" name="Genome Biol. Evol.">
        <title>The genome of winter moth (Operophtera brumata) provides a genomic perspective on sexual dimorphism and phenology.</title>
        <authorList>
            <person name="Derks M.F."/>
            <person name="Smit S."/>
            <person name="Salis L."/>
            <person name="Schijlen E."/>
            <person name="Bossers A."/>
            <person name="Mateman C."/>
            <person name="Pijl A.S."/>
            <person name="de Ridder D."/>
            <person name="Groenen M.A."/>
            <person name="Visser M.E."/>
            <person name="Megens H.J."/>
        </authorList>
    </citation>
    <scope>NUCLEOTIDE SEQUENCE [LARGE SCALE GENOMIC DNA]</scope>
    <source>
        <strain evidence="2">WM2013NL</strain>
        <tissue evidence="2">Head and thorax</tissue>
    </source>
</reference>
<keyword evidence="1" id="KW-0732">Signal</keyword>
<evidence type="ECO:0000313" key="2">
    <source>
        <dbReference type="EMBL" id="KOB77238.1"/>
    </source>
</evidence>
<sequence length="204" mass="23213">MVCLLQLSLLLFLRVMVRLTGTVFCLGGSPEEIQGDIKSKLDGKDESNIQNELIQHFSSLASDSCPVDLSEELLKQQIFEDKVRLCIQKLQGQIPFNSQYLTDLLKSAYARIGFVRDYKFNHPHLKANVILIRALPDMASNFPVSASYKLLVSMNYAPDDIECPAIINRHLKPHVIEHFYDTNLCESYLMNNEDAFMKFGLLDP</sequence>
<feature type="chain" id="PRO_5005573401" evidence="1">
    <location>
        <begin position="23"/>
        <end position="204"/>
    </location>
</feature>
<dbReference type="EMBL" id="JTDY01000426">
    <property type="protein sequence ID" value="KOB77238.1"/>
    <property type="molecule type" value="Genomic_DNA"/>
</dbReference>